<dbReference type="PANTHER" id="PTHR45622:SF58">
    <property type="entry name" value="REGULATOR OF CHROMOSOME CONDENSATION DOMAIN-CONTAINING PROTEIN"/>
    <property type="match status" value="1"/>
</dbReference>
<dbReference type="InParanoid" id="A0A0G4FGU8"/>
<dbReference type="OrthoDB" id="434612at2759"/>
<dbReference type="EMBL" id="CDMY01000436">
    <property type="protein sequence ID" value="CEM12726.1"/>
    <property type="molecule type" value="Genomic_DNA"/>
</dbReference>
<dbReference type="InterPro" id="IPR000408">
    <property type="entry name" value="Reg_chr_condens"/>
</dbReference>
<dbReference type="Gene3D" id="2.130.10.30">
    <property type="entry name" value="Regulator of chromosome condensation 1/beta-lactamase-inhibitor protein II"/>
    <property type="match status" value="2"/>
</dbReference>
<dbReference type="Gene3D" id="3.30.710.10">
    <property type="entry name" value="Potassium Channel Kv1.1, Chain A"/>
    <property type="match status" value="1"/>
</dbReference>
<dbReference type="PROSITE" id="PS50012">
    <property type="entry name" value="RCC1_3"/>
    <property type="match status" value="5"/>
</dbReference>
<accession>A0A0G4FGU8</accession>
<evidence type="ECO:0000313" key="6">
    <source>
        <dbReference type="EMBL" id="CEM12726.1"/>
    </source>
</evidence>
<feature type="transmembrane region" description="Helical" evidence="4">
    <location>
        <begin position="1067"/>
        <end position="1092"/>
    </location>
</feature>
<feature type="repeat" description="RCC1" evidence="2">
    <location>
        <begin position="130"/>
        <end position="180"/>
    </location>
</feature>
<evidence type="ECO:0000256" key="2">
    <source>
        <dbReference type="PROSITE-ProRule" id="PRU00235"/>
    </source>
</evidence>
<keyword evidence="4" id="KW-0472">Membrane</keyword>
<dbReference type="Pfam" id="PF25390">
    <property type="entry name" value="WD40_RLD"/>
    <property type="match status" value="1"/>
</dbReference>
<gene>
    <name evidence="6" type="ORF">Vbra_15435</name>
</gene>
<dbReference type="InterPro" id="IPR058923">
    <property type="entry name" value="RCC1-like_dom"/>
</dbReference>
<dbReference type="Proteomes" id="UP000041254">
    <property type="component" value="Unassembled WGS sequence"/>
</dbReference>
<keyword evidence="7" id="KW-1185">Reference proteome</keyword>
<reference evidence="6 7" key="1">
    <citation type="submission" date="2014-11" db="EMBL/GenBank/DDBJ databases">
        <authorList>
            <person name="Zhu J."/>
            <person name="Qi W."/>
            <person name="Song R."/>
        </authorList>
    </citation>
    <scope>NUCLEOTIDE SEQUENCE [LARGE SCALE GENOMIC DNA]</scope>
</reference>
<feature type="compositionally biased region" description="Polar residues" evidence="3">
    <location>
        <begin position="957"/>
        <end position="967"/>
    </location>
</feature>
<dbReference type="InterPro" id="IPR009091">
    <property type="entry name" value="RCC1/BLIP-II"/>
</dbReference>
<evidence type="ECO:0000313" key="7">
    <source>
        <dbReference type="Proteomes" id="UP000041254"/>
    </source>
</evidence>
<feature type="transmembrane region" description="Helical" evidence="4">
    <location>
        <begin position="1113"/>
        <end position="1134"/>
    </location>
</feature>
<dbReference type="InterPro" id="IPR051709">
    <property type="entry name" value="Ub-ligase/GTPase-reg"/>
</dbReference>
<feature type="domain" description="RCC1-like" evidence="5">
    <location>
        <begin position="4"/>
        <end position="426"/>
    </location>
</feature>
<evidence type="ECO:0000256" key="4">
    <source>
        <dbReference type="SAM" id="Phobius"/>
    </source>
</evidence>
<feature type="compositionally biased region" description="Basic and acidic residues" evidence="3">
    <location>
        <begin position="915"/>
        <end position="925"/>
    </location>
</feature>
<evidence type="ECO:0000256" key="3">
    <source>
        <dbReference type="SAM" id="MobiDB-lite"/>
    </source>
</evidence>
<evidence type="ECO:0000256" key="1">
    <source>
        <dbReference type="ARBA" id="ARBA00022737"/>
    </source>
</evidence>
<feature type="region of interest" description="Disordered" evidence="3">
    <location>
        <begin position="371"/>
        <end position="391"/>
    </location>
</feature>
<keyword evidence="4" id="KW-1133">Transmembrane helix</keyword>
<sequence length="1137" mass="122648">MTHLYSWGSGSYGRLGHGHSDDIDFPTRLGPLNGSEVISACCGWYHSCLVTRQGGLLLCGSQVTGCLGTAGPLASTDTDKKDESVAKPSPLSRGCFTPPPVAFPPKTAIMSVAAGGGMLGAHTLALSRCGRVWAWGFGPATGLGVEKDHVSHPSPIDDLRHTRVAQIAAGSGFSVALTEGGRVYTWGMAASGRLGYRVAGPNQLYPAPVEGLKGVVVSSVSAGAAHCLAISSQGALYSWGENARGQLGIGDLVDSFEPRRVRDPWSATQEGSRFRLVSCGESHSMAVDSQGRLFTWGACGGPTLGHGTLAEANELVGFAAHFRISPCSFPWVTPKQVLCLRDCEVRSISGAFTHSIALTAQGMLFAWGSPSHTAARPPPATSDRLEEEQGWHEGRDEPCHHWMPRLVHLPLLGFESVAAGGWHSFAGGKVTTLLEKTLESADRTGDVFYELPDGCRVYAHSAFLQVRCPAIVEAFTRRADPHPTHPSPSSASQPLQSRASKPGGLDSIAEEPSANEDESGGTEGQELIELANEIYRERAKAAKTAAATQQKPSDSQAASLLRELSPQSLHALVFFLYTDRLPRDGLGDMDVDGLCRVAARLKLHRLKALAAEAQPLVDVPPSTVPALLASLYAFTERTALLLSDQPDAPSPPLPIPPPPFDPTSRFAAYMTSKGFHHDVDTLLLCHHKPDADATSAAVMAHSFLLASAYPMLLPIGLVDTHWSKEEAYAKEKLGKKREGGVRVTTYETSTSSYYPVTSVNRHGQGGREGEGHGAADGRVVGLVKTARDRGVHVRYVVSVADMSRENVLRVVRFAYLQTLEADVAYDRRLPTSTLRQLIILACRLGDERLVWYVQHLLVGRVSSTNWIDVLLLADNVTGCSYLAEVAIACGHRSLYPVLHKRLSIPTGLEAIDAKTNDKNAKKEAGEPGTAATETVMPSLTHDKRTDGDSQIRHRQPSTRSHVAQSDEVTGGPSSTPTPPATATHRNLSASLEEDAERALADLDIYGDFARLKRERPARYLEIKARLVGSLRSAERNARVFNEATNYFTLVHQGDASARRGDSLAFPWMELLGIAALCVFSFNWNAMLTFLQVDSSERMAKLLGLPRVEMGTSHLRFCVNSVFIILFILICYKSLVKA</sequence>
<feature type="repeat" description="RCC1" evidence="2">
    <location>
        <begin position="2"/>
        <end position="53"/>
    </location>
</feature>
<protein>
    <recommendedName>
        <fullName evidence="5">RCC1-like domain-containing protein</fullName>
    </recommendedName>
</protein>
<dbReference type="GO" id="GO:0005737">
    <property type="term" value="C:cytoplasm"/>
    <property type="evidence" value="ECO:0007669"/>
    <property type="project" value="TreeGrafter"/>
</dbReference>
<name>A0A0G4FGU8_VITBC</name>
<dbReference type="VEuPathDB" id="CryptoDB:Vbra_15435"/>
<organism evidence="6 7">
    <name type="scientific">Vitrella brassicaformis (strain CCMP3155)</name>
    <dbReference type="NCBI Taxonomy" id="1169540"/>
    <lineage>
        <taxon>Eukaryota</taxon>
        <taxon>Sar</taxon>
        <taxon>Alveolata</taxon>
        <taxon>Colpodellida</taxon>
        <taxon>Vitrellaceae</taxon>
        <taxon>Vitrella</taxon>
    </lineage>
</organism>
<dbReference type="PANTHER" id="PTHR45622">
    <property type="entry name" value="UBIQUITIN-PROTEIN LIGASE E3A-RELATED"/>
    <property type="match status" value="1"/>
</dbReference>
<feature type="region of interest" description="Disordered" evidence="3">
    <location>
        <begin position="915"/>
        <end position="985"/>
    </location>
</feature>
<dbReference type="InterPro" id="IPR011333">
    <property type="entry name" value="SKP1/BTB/POZ_sf"/>
</dbReference>
<feature type="region of interest" description="Disordered" evidence="3">
    <location>
        <begin position="478"/>
        <end position="522"/>
    </location>
</feature>
<keyword evidence="4" id="KW-0812">Transmembrane</keyword>
<keyword evidence="1" id="KW-0677">Repeat</keyword>
<dbReference type="AlphaFoldDB" id="A0A0G4FGU8"/>
<feature type="repeat" description="RCC1" evidence="2">
    <location>
        <begin position="291"/>
        <end position="361"/>
    </location>
</feature>
<dbReference type="STRING" id="1169540.A0A0G4FGU8"/>
<feature type="repeat" description="RCC1" evidence="2">
    <location>
        <begin position="234"/>
        <end position="290"/>
    </location>
</feature>
<evidence type="ECO:0000259" key="5">
    <source>
        <dbReference type="Pfam" id="PF25390"/>
    </source>
</evidence>
<proteinExistence type="predicted"/>
<feature type="region of interest" description="Disordered" evidence="3">
    <location>
        <begin position="72"/>
        <end position="98"/>
    </location>
</feature>
<feature type="compositionally biased region" description="Low complexity" evidence="3">
    <location>
        <begin position="487"/>
        <end position="500"/>
    </location>
</feature>
<dbReference type="PROSITE" id="PS00626">
    <property type="entry name" value="RCC1_2"/>
    <property type="match status" value="1"/>
</dbReference>
<dbReference type="SUPFAM" id="SSF50985">
    <property type="entry name" value="RCC1/BLIP-II"/>
    <property type="match status" value="1"/>
</dbReference>
<feature type="repeat" description="RCC1" evidence="2">
    <location>
        <begin position="181"/>
        <end position="233"/>
    </location>
</feature>
<dbReference type="PRINTS" id="PR00633">
    <property type="entry name" value="RCCNDNSATION"/>
</dbReference>
<feature type="compositionally biased region" description="Basic and acidic residues" evidence="3">
    <location>
        <begin position="940"/>
        <end position="951"/>
    </location>
</feature>